<reference evidence="6 7" key="1">
    <citation type="submission" date="2021-10" db="EMBL/GenBank/DDBJ databases">
        <authorList>
            <person name="Criscuolo A."/>
        </authorList>
    </citation>
    <scope>NUCLEOTIDE SEQUENCE [LARGE SCALE GENOMIC DNA]</scope>
    <source>
        <strain evidence="7">CIP 111899</strain>
    </source>
</reference>
<evidence type="ECO:0000256" key="4">
    <source>
        <dbReference type="ARBA" id="ARBA00023172"/>
    </source>
</evidence>
<dbReference type="InterPro" id="IPR012337">
    <property type="entry name" value="RNaseH-like_sf"/>
</dbReference>
<dbReference type="Pfam" id="PF13610">
    <property type="entry name" value="DDE_Tnp_IS240"/>
    <property type="match status" value="1"/>
</dbReference>
<dbReference type="EMBL" id="CAKJTI010000046">
    <property type="protein sequence ID" value="CAG9614963.1"/>
    <property type="molecule type" value="Genomic_DNA"/>
</dbReference>
<dbReference type="PANTHER" id="PTHR35528:SF3">
    <property type="entry name" value="BLL1675 PROTEIN"/>
    <property type="match status" value="1"/>
</dbReference>
<protein>
    <submittedName>
        <fullName evidence="6">IS6 family transposase IS240C</fullName>
    </submittedName>
</protein>
<dbReference type="PANTHER" id="PTHR35528">
    <property type="entry name" value="BLL1675 PROTEIN"/>
    <property type="match status" value="1"/>
</dbReference>
<dbReference type="Gene3D" id="3.30.420.10">
    <property type="entry name" value="Ribonuclease H-like superfamily/Ribonuclease H"/>
    <property type="match status" value="1"/>
</dbReference>
<keyword evidence="7" id="KW-1185">Reference proteome</keyword>
<evidence type="ECO:0000256" key="3">
    <source>
        <dbReference type="ARBA" id="ARBA00023125"/>
    </source>
</evidence>
<organism evidence="6 7">
    <name type="scientific">Bacillus rhizoplanae</name>
    <dbReference type="NCBI Taxonomy" id="2880966"/>
    <lineage>
        <taxon>Bacteria</taxon>
        <taxon>Bacillati</taxon>
        <taxon>Bacillota</taxon>
        <taxon>Bacilli</taxon>
        <taxon>Bacillales</taxon>
        <taxon>Bacillaceae</taxon>
        <taxon>Bacillus</taxon>
    </lineage>
</organism>
<accession>A0ABM8YGV2</accession>
<comment type="caution">
    <text evidence="6">The sequence shown here is derived from an EMBL/GenBank/DDBJ whole genome shotgun (WGS) entry which is preliminary data.</text>
</comment>
<evidence type="ECO:0000256" key="2">
    <source>
        <dbReference type="ARBA" id="ARBA00022578"/>
    </source>
</evidence>
<evidence type="ECO:0000313" key="6">
    <source>
        <dbReference type="EMBL" id="CAG9614963.1"/>
    </source>
</evidence>
<dbReference type="InterPro" id="IPR047930">
    <property type="entry name" value="Transpos_IS6"/>
</dbReference>
<dbReference type="RefSeq" id="WP_230576892.1">
    <property type="nucleotide sequence ID" value="NZ_CAKJTI010000046.1"/>
</dbReference>
<gene>
    <name evidence="6" type="ORF">BACCIP111899_04197</name>
</gene>
<dbReference type="InterPro" id="IPR052183">
    <property type="entry name" value="IS_Transposase"/>
</dbReference>
<name>A0ABM8YGV2_9BACI</name>
<keyword evidence="3" id="KW-0238">DNA-binding</keyword>
<comment type="function">
    <text evidence="1">Involved in the transposition of the insertion sequence.</text>
</comment>
<dbReference type="SUPFAM" id="SSF53098">
    <property type="entry name" value="Ribonuclease H-like"/>
    <property type="match status" value="1"/>
</dbReference>
<feature type="domain" description="Integrase catalytic" evidence="5">
    <location>
        <begin position="68"/>
        <end position="238"/>
    </location>
</feature>
<evidence type="ECO:0000256" key="1">
    <source>
        <dbReference type="ARBA" id="ARBA00002286"/>
    </source>
</evidence>
<keyword evidence="4" id="KW-0233">DNA recombination</keyword>
<dbReference type="Proteomes" id="UP000789423">
    <property type="component" value="Unassembled WGS sequence"/>
</dbReference>
<evidence type="ECO:0000259" key="5">
    <source>
        <dbReference type="PROSITE" id="PS50994"/>
    </source>
</evidence>
<dbReference type="InterPro" id="IPR001584">
    <property type="entry name" value="Integrase_cat-core"/>
</dbReference>
<evidence type="ECO:0000313" key="7">
    <source>
        <dbReference type="Proteomes" id="UP000789423"/>
    </source>
</evidence>
<keyword evidence="2" id="KW-0815">Transposition</keyword>
<dbReference type="NCBIfam" id="NF033587">
    <property type="entry name" value="transpos_IS6"/>
    <property type="match status" value="1"/>
</dbReference>
<proteinExistence type="predicted"/>
<dbReference type="PROSITE" id="PS50994">
    <property type="entry name" value="INTEGRASE"/>
    <property type="match status" value="1"/>
</dbReference>
<dbReference type="InterPro" id="IPR036397">
    <property type="entry name" value="RNaseH_sf"/>
</dbReference>
<dbReference type="InterPro" id="IPR032874">
    <property type="entry name" value="DDE_dom"/>
</dbReference>
<sequence length="238" mass="28705">MKKGDLFKWRHYQPDIILLTVRWYLRYNLSFRDLVEMMEERGLSLAHTTIMRWVHQYGLEFDKRIRRYLKQTNDSWRVDETYIKVKGQWMYLYRAVDSEGNTIDFYLSKTRNHKATKRFFKKALRSFHASKPRIITVDKNPAYPIAIKKLKKEKQMPVGIQIRQLKYSNNIIEQDHRFIKKRVRSMLGFKSFCTATSILAGVEAMHMIKKEQIDLRHQSVQNQKEFIHRLFGLTVDLK</sequence>